<dbReference type="STRING" id="8081.ENSPREP00000030684"/>
<reference evidence="3" key="1">
    <citation type="submission" date="2013-11" db="EMBL/GenBank/DDBJ databases">
        <title>The genomic landscape of the Guanapo guppy.</title>
        <authorList>
            <person name="Kuenstner A."/>
            <person name="Dreyer C."/>
        </authorList>
    </citation>
    <scope>NUCLEOTIDE SEQUENCE</scope>
    <source>
        <strain evidence="3">Guanapo</strain>
    </source>
</reference>
<dbReference type="Ensembl" id="ENSPRET00000031033.1">
    <property type="protein sequence ID" value="ENSPREP00000030684.1"/>
    <property type="gene ID" value="ENSPREG00000020782.1"/>
</dbReference>
<sequence>GENPPCTGRTWRLHAERLGPGIEPRTFLLSSQRNLIRSVQDDVFFSVDVTSSGVPTIRWSFMSGAVSRPIGAWRPGGITNITQDYSDRVKACDNGSMLLSDLKLQDAGYYVVTAEDPAGNSRDLGFVLKVNEVLYEDLQYLSVTALALMVVAALLMLAMWLLHQGCRKLGAWRRRRRMPGEAFKRSPEKPKLTLS</sequence>
<dbReference type="Proteomes" id="UP000242638">
    <property type="component" value="Unassembled WGS sequence"/>
</dbReference>
<protein>
    <recommendedName>
        <fullName evidence="4">Immunoglobulin subtype domain-containing protein</fullName>
    </recommendedName>
</protein>
<keyword evidence="1" id="KW-0472">Membrane</keyword>
<proteinExistence type="predicted"/>
<dbReference type="AlphaFoldDB" id="A0A3P9Q9K3"/>
<reference evidence="2" key="3">
    <citation type="submission" date="2025-09" db="UniProtKB">
        <authorList>
            <consortium name="Ensembl"/>
        </authorList>
    </citation>
    <scope>IDENTIFICATION</scope>
    <source>
        <strain evidence="2">Guanapo</strain>
    </source>
</reference>
<dbReference type="SUPFAM" id="SSF48726">
    <property type="entry name" value="Immunoglobulin"/>
    <property type="match status" value="1"/>
</dbReference>
<dbReference type="OMA" id="KIVEWQP"/>
<evidence type="ECO:0000313" key="3">
    <source>
        <dbReference type="Proteomes" id="UP000242638"/>
    </source>
</evidence>
<dbReference type="GeneTree" id="ENSGT00970000193454"/>
<dbReference type="Bgee" id="ENSPREG00000020782">
    <property type="expression patterns" value="Expressed in caudal fin and 1 other cell type or tissue"/>
</dbReference>
<dbReference type="InterPro" id="IPR013783">
    <property type="entry name" value="Ig-like_fold"/>
</dbReference>
<feature type="transmembrane region" description="Helical" evidence="1">
    <location>
        <begin position="140"/>
        <end position="162"/>
    </location>
</feature>
<evidence type="ECO:0000313" key="2">
    <source>
        <dbReference type="Ensembl" id="ENSPREP00000030684.1"/>
    </source>
</evidence>
<keyword evidence="1" id="KW-1133">Transmembrane helix</keyword>
<keyword evidence="1" id="KW-0812">Transmembrane</keyword>
<evidence type="ECO:0000256" key="1">
    <source>
        <dbReference type="SAM" id="Phobius"/>
    </source>
</evidence>
<name>A0A3P9Q9K3_POERE</name>
<organism evidence="2 3">
    <name type="scientific">Poecilia reticulata</name>
    <name type="common">Guppy</name>
    <name type="synonym">Acanthophacelus reticulatus</name>
    <dbReference type="NCBI Taxonomy" id="8081"/>
    <lineage>
        <taxon>Eukaryota</taxon>
        <taxon>Metazoa</taxon>
        <taxon>Chordata</taxon>
        <taxon>Craniata</taxon>
        <taxon>Vertebrata</taxon>
        <taxon>Euteleostomi</taxon>
        <taxon>Actinopterygii</taxon>
        <taxon>Neopterygii</taxon>
        <taxon>Teleostei</taxon>
        <taxon>Neoteleostei</taxon>
        <taxon>Acanthomorphata</taxon>
        <taxon>Ovalentaria</taxon>
        <taxon>Atherinomorphae</taxon>
        <taxon>Cyprinodontiformes</taxon>
        <taxon>Poeciliidae</taxon>
        <taxon>Poeciliinae</taxon>
        <taxon>Poecilia</taxon>
    </lineage>
</organism>
<reference evidence="2" key="2">
    <citation type="submission" date="2025-08" db="UniProtKB">
        <authorList>
            <consortium name="Ensembl"/>
        </authorList>
    </citation>
    <scope>IDENTIFICATION</scope>
    <source>
        <strain evidence="2">Guanapo</strain>
    </source>
</reference>
<accession>A0A3P9Q9K3</accession>
<dbReference type="Gene3D" id="2.60.40.10">
    <property type="entry name" value="Immunoglobulins"/>
    <property type="match status" value="1"/>
</dbReference>
<dbReference type="InterPro" id="IPR036179">
    <property type="entry name" value="Ig-like_dom_sf"/>
</dbReference>
<keyword evidence="3" id="KW-1185">Reference proteome</keyword>
<evidence type="ECO:0008006" key="4">
    <source>
        <dbReference type="Google" id="ProtNLM"/>
    </source>
</evidence>